<evidence type="ECO:0000256" key="4">
    <source>
        <dbReference type="ARBA" id="ARBA00023136"/>
    </source>
</evidence>
<evidence type="ECO:0000256" key="6">
    <source>
        <dbReference type="SAM" id="Phobius"/>
    </source>
</evidence>
<dbReference type="AlphaFoldDB" id="A0A7S2P3R7"/>
<dbReference type="Pfam" id="PF00909">
    <property type="entry name" value="Ammonium_transp"/>
    <property type="match status" value="1"/>
</dbReference>
<protein>
    <recommendedName>
        <fullName evidence="7">Ammonium transporter AmtB-like domain-containing protein</fullName>
    </recommendedName>
</protein>
<sequence length="222" mass="24243">MNSILGGLVAVTAGCATMRGWGAIITGIFAGPIMGLSSMLIKIGLRIDDPVDAFAVHGACGMLGLIMAAILCDQEMIDLAYGTDYVKYDFSDQLGKQIAGGLAIAALPAVIISIPLWLFMLPPCRNRANHPFLVRVTPSLEEVGTDDRMDGWAYFYLNNLKEQKNMQRSLGKRLNVLENRGRKGSQHMTSGSLKRRSQEESKNGSRSEHKSRSENVNARVNT</sequence>
<dbReference type="Gene3D" id="1.10.3430.10">
    <property type="entry name" value="Ammonium transporter AmtB like domains"/>
    <property type="match status" value="1"/>
</dbReference>
<evidence type="ECO:0000256" key="3">
    <source>
        <dbReference type="ARBA" id="ARBA00022989"/>
    </source>
</evidence>
<accession>A0A7S2P3R7</accession>
<evidence type="ECO:0000256" key="5">
    <source>
        <dbReference type="SAM" id="MobiDB-lite"/>
    </source>
</evidence>
<dbReference type="GO" id="GO:0008519">
    <property type="term" value="F:ammonium channel activity"/>
    <property type="evidence" value="ECO:0007669"/>
    <property type="project" value="InterPro"/>
</dbReference>
<dbReference type="EMBL" id="HBHA01000510">
    <property type="protein sequence ID" value="CAD9577084.1"/>
    <property type="molecule type" value="Transcribed_RNA"/>
</dbReference>
<evidence type="ECO:0000256" key="1">
    <source>
        <dbReference type="ARBA" id="ARBA00004141"/>
    </source>
</evidence>
<dbReference type="InterPro" id="IPR029020">
    <property type="entry name" value="Ammonium/urea_transptr"/>
</dbReference>
<proteinExistence type="predicted"/>
<dbReference type="SUPFAM" id="SSF111352">
    <property type="entry name" value="Ammonium transporter"/>
    <property type="match status" value="1"/>
</dbReference>
<organism evidence="8">
    <name type="scientific">Bigelowiella natans</name>
    <name type="common">Pedinomonas minutissima</name>
    <name type="synonym">Chlorarachnion sp. (strain CCMP621)</name>
    <dbReference type="NCBI Taxonomy" id="227086"/>
    <lineage>
        <taxon>Eukaryota</taxon>
        <taxon>Sar</taxon>
        <taxon>Rhizaria</taxon>
        <taxon>Cercozoa</taxon>
        <taxon>Chlorarachniophyceae</taxon>
        <taxon>Bigelowiella</taxon>
    </lineage>
</organism>
<feature type="region of interest" description="Disordered" evidence="5">
    <location>
        <begin position="178"/>
        <end position="222"/>
    </location>
</feature>
<dbReference type="PANTHER" id="PTHR11730">
    <property type="entry name" value="AMMONIUM TRANSPORTER"/>
    <property type="match status" value="1"/>
</dbReference>
<dbReference type="GO" id="GO:0016020">
    <property type="term" value="C:membrane"/>
    <property type="evidence" value="ECO:0007669"/>
    <property type="project" value="UniProtKB-SubCell"/>
</dbReference>
<keyword evidence="4 6" id="KW-0472">Membrane</keyword>
<comment type="subcellular location">
    <subcellularLocation>
        <location evidence="1">Membrane</location>
        <topology evidence="1">Multi-pass membrane protein</topology>
    </subcellularLocation>
</comment>
<keyword evidence="3 6" id="KW-1133">Transmembrane helix</keyword>
<dbReference type="GO" id="GO:0097272">
    <property type="term" value="P:ammonium homeostasis"/>
    <property type="evidence" value="ECO:0007669"/>
    <property type="project" value="TreeGrafter"/>
</dbReference>
<name>A0A7S2P3R7_BIGNA</name>
<evidence type="ECO:0000256" key="2">
    <source>
        <dbReference type="ARBA" id="ARBA00022692"/>
    </source>
</evidence>
<feature type="domain" description="Ammonium transporter AmtB-like" evidence="7">
    <location>
        <begin position="1"/>
        <end position="120"/>
    </location>
</feature>
<feature type="transmembrane region" description="Helical" evidence="6">
    <location>
        <begin position="98"/>
        <end position="119"/>
    </location>
</feature>
<feature type="transmembrane region" description="Helical" evidence="6">
    <location>
        <begin position="20"/>
        <end position="41"/>
    </location>
</feature>
<keyword evidence="2 6" id="KW-0812">Transmembrane</keyword>
<dbReference type="PANTHER" id="PTHR11730:SF62">
    <property type="entry name" value="AMMONIUM TRANSPORTER SLL1017-RELATED"/>
    <property type="match status" value="1"/>
</dbReference>
<reference evidence="8" key="1">
    <citation type="submission" date="2021-01" db="EMBL/GenBank/DDBJ databases">
        <authorList>
            <person name="Corre E."/>
            <person name="Pelletier E."/>
            <person name="Niang G."/>
            <person name="Scheremetjew M."/>
            <person name="Finn R."/>
            <person name="Kale V."/>
            <person name="Holt S."/>
            <person name="Cochrane G."/>
            <person name="Meng A."/>
            <person name="Brown T."/>
            <person name="Cohen L."/>
        </authorList>
    </citation>
    <scope>NUCLEOTIDE SEQUENCE</scope>
    <source>
        <strain evidence="8">CCMP1258.1</strain>
    </source>
</reference>
<evidence type="ECO:0000259" key="7">
    <source>
        <dbReference type="Pfam" id="PF00909"/>
    </source>
</evidence>
<evidence type="ECO:0000313" key="8">
    <source>
        <dbReference type="EMBL" id="CAD9577084.1"/>
    </source>
</evidence>
<feature type="transmembrane region" description="Helical" evidence="6">
    <location>
        <begin position="53"/>
        <end position="71"/>
    </location>
</feature>
<gene>
    <name evidence="8" type="ORF">BIGN1055_LOCUS334</name>
</gene>
<dbReference type="InterPro" id="IPR024041">
    <property type="entry name" value="NH4_transpt_AmtB-like_dom"/>
</dbReference>
<feature type="compositionally biased region" description="Basic and acidic residues" evidence="5">
    <location>
        <begin position="196"/>
        <end position="213"/>
    </location>
</feature>